<keyword evidence="1" id="KW-0472">Membrane</keyword>
<name>A0A8T0PMM0_PANVG</name>
<comment type="caution">
    <text evidence="2">The sequence shown here is derived from an EMBL/GenBank/DDBJ whole genome shotgun (WGS) entry which is preliminary data.</text>
</comment>
<dbReference type="Proteomes" id="UP000823388">
    <property type="component" value="Chromosome 8K"/>
</dbReference>
<dbReference type="EMBL" id="CM029051">
    <property type="protein sequence ID" value="KAG2563541.1"/>
    <property type="molecule type" value="Genomic_DNA"/>
</dbReference>
<organism evidence="2 3">
    <name type="scientific">Panicum virgatum</name>
    <name type="common">Blackwell switchgrass</name>
    <dbReference type="NCBI Taxonomy" id="38727"/>
    <lineage>
        <taxon>Eukaryota</taxon>
        <taxon>Viridiplantae</taxon>
        <taxon>Streptophyta</taxon>
        <taxon>Embryophyta</taxon>
        <taxon>Tracheophyta</taxon>
        <taxon>Spermatophyta</taxon>
        <taxon>Magnoliopsida</taxon>
        <taxon>Liliopsida</taxon>
        <taxon>Poales</taxon>
        <taxon>Poaceae</taxon>
        <taxon>PACMAD clade</taxon>
        <taxon>Panicoideae</taxon>
        <taxon>Panicodae</taxon>
        <taxon>Paniceae</taxon>
        <taxon>Panicinae</taxon>
        <taxon>Panicum</taxon>
        <taxon>Panicum sect. Hiantes</taxon>
    </lineage>
</organism>
<feature type="transmembrane region" description="Helical" evidence="1">
    <location>
        <begin position="50"/>
        <end position="70"/>
    </location>
</feature>
<evidence type="ECO:0000256" key="1">
    <source>
        <dbReference type="SAM" id="Phobius"/>
    </source>
</evidence>
<accession>A0A8T0PMM0</accession>
<evidence type="ECO:0000313" key="3">
    <source>
        <dbReference type="Proteomes" id="UP000823388"/>
    </source>
</evidence>
<evidence type="ECO:0000313" key="2">
    <source>
        <dbReference type="EMBL" id="KAG2563541.1"/>
    </source>
</evidence>
<keyword evidence="3" id="KW-1185">Reference proteome</keyword>
<keyword evidence="1" id="KW-0812">Transmembrane</keyword>
<reference evidence="2 3" key="1">
    <citation type="submission" date="2020-05" db="EMBL/GenBank/DDBJ databases">
        <title>WGS assembly of Panicum virgatum.</title>
        <authorList>
            <person name="Lovell J.T."/>
            <person name="Jenkins J."/>
            <person name="Shu S."/>
            <person name="Juenger T.E."/>
            <person name="Schmutz J."/>
        </authorList>
    </citation>
    <scope>NUCLEOTIDE SEQUENCE [LARGE SCALE GENOMIC DNA]</scope>
    <source>
        <strain evidence="3">cv. AP13</strain>
    </source>
</reference>
<gene>
    <name evidence="2" type="ORF">PVAP13_8KG327910</name>
</gene>
<sequence length="82" mass="9134">MNEMKCILNQSEIDRPWWKMASSCADDNDQSEVDRLWWKMASSCADDHPFPLQISALIILVGCSTLGHILGGSGMHALKSEL</sequence>
<protein>
    <submittedName>
        <fullName evidence="2">Uncharacterized protein</fullName>
    </submittedName>
</protein>
<dbReference type="AlphaFoldDB" id="A0A8T0PMM0"/>
<proteinExistence type="predicted"/>
<keyword evidence="1" id="KW-1133">Transmembrane helix</keyword>